<name>A0A316UU78_9BASI</name>
<proteinExistence type="predicted"/>
<keyword evidence="2" id="KW-1185">Reference proteome</keyword>
<dbReference type="AlphaFoldDB" id="A0A316UU78"/>
<accession>A0A316UU78</accession>
<sequence>MAPHSLPSPSLPFPTNSSLLPAWPGPRDHLAIAVPGEEHRSIHRNPLSLLSSSAIFSFA</sequence>
<protein>
    <submittedName>
        <fullName evidence="1">Uncharacterized protein</fullName>
    </submittedName>
</protein>
<evidence type="ECO:0000313" key="2">
    <source>
        <dbReference type="Proteomes" id="UP000245884"/>
    </source>
</evidence>
<organism evidence="1 2">
    <name type="scientific">Jaminaea rosea</name>
    <dbReference type="NCBI Taxonomy" id="1569628"/>
    <lineage>
        <taxon>Eukaryota</taxon>
        <taxon>Fungi</taxon>
        <taxon>Dikarya</taxon>
        <taxon>Basidiomycota</taxon>
        <taxon>Ustilaginomycotina</taxon>
        <taxon>Exobasidiomycetes</taxon>
        <taxon>Microstromatales</taxon>
        <taxon>Microstromatales incertae sedis</taxon>
        <taxon>Jaminaea</taxon>
    </lineage>
</organism>
<dbReference type="GeneID" id="37027460"/>
<gene>
    <name evidence="1" type="ORF">BDZ90DRAFT_230874</name>
</gene>
<dbReference type="Proteomes" id="UP000245884">
    <property type="component" value="Unassembled WGS sequence"/>
</dbReference>
<dbReference type="EMBL" id="KZ819664">
    <property type="protein sequence ID" value="PWN28866.1"/>
    <property type="molecule type" value="Genomic_DNA"/>
</dbReference>
<reference evidence="1 2" key="1">
    <citation type="journal article" date="2018" name="Mol. Biol. Evol.">
        <title>Broad Genomic Sampling Reveals a Smut Pathogenic Ancestry of the Fungal Clade Ustilaginomycotina.</title>
        <authorList>
            <person name="Kijpornyongpan T."/>
            <person name="Mondo S.J."/>
            <person name="Barry K."/>
            <person name="Sandor L."/>
            <person name="Lee J."/>
            <person name="Lipzen A."/>
            <person name="Pangilinan J."/>
            <person name="LaButti K."/>
            <person name="Hainaut M."/>
            <person name="Henrissat B."/>
            <person name="Grigoriev I.V."/>
            <person name="Spatafora J.W."/>
            <person name="Aime M.C."/>
        </authorList>
    </citation>
    <scope>NUCLEOTIDE SEQUENCE [LARGE SCALE GENOMIC DNA]</scope>
    <source>
        <strain evidence="1 2">MCA 5214</strain>
    </source>
</reference>
<evidence type="ECO:0000313" key="1">
    <source>
        <dbReference type="EMBL" id="PWN28866.1"/>
    </source>
</evidence>
<dbReference type="RefSeq" id="XP_025363478.1">
    <property type="nucleotide sequence ID" value="XM_025505637.1"/>
</dbReference>